<dbReference type="Proteomes" id="UP000199101">
    <property type="component" value="Unassembled WGS sequence"/>
</dbReference>
<evidence type="ECO:0000313" key="1">
    <source>
        <dbReference type="EMBL" id="SCB08912.1"/>
    </source>
</evidence>
<accession>A0A1C3U0J9</accession>
<name>A0A1C3U0J9_9HYPH</name>
<keyword evidence="2" id="KW-1185">Reference proteome</keyword>
<sequence>MTEQNYAPLSLVVRLPLASSFHDTSVQLQDCSVAVTLDLAGGPKTAVSEPEPIGTFNGLPVMAQVRFSYDYNRSENELTIHGNDDRTHDQLQITTFLHSNAKQLSSGTQRPEFHTTPNDVGINHPITNIWADHVVKTPPLDHLLQAEARRCNDLLVDTAIEGGVDSVSELGTAPIVTLDNLADYERMYGRPVTTAAAADKVAEIAEMQAIISSTYVGVVTWRARRNFANVIGSTRDPKVGRSSWIRLWKEKCNKGEKPERCTSHNWFSNQRRDCHGSLVGGHVIPGTDALKEPDGARVFIFPICKTHNANDDCYMHAVRNTKGVQLRYGPVPPGTFLAEETPEV</sequence>
<gene>
    <name evidence="1" type="ORF">GA0061103_1293</name>
</gene>
<proteinExistence type="predicted"/>
<evidence type="ECO:0000313" key="2">
    <source>
        <dbReference type="Proteomes" id="UP000199101"/>
    </source>
</evidence>
<dbReference type="RefSeq" id="WP_092706359.1">
    <property type="nucleotide sequence ID" value="NZ_FMAG01000001.1"/>
</dbReference>
<dbReference type="OrthoDB" id="1230907at2"/>
<protein>
    <submittedName>
        <fullName evidence="1">Uncharacterized protein</fullName>
    </submittedName>
</protein>
<reference evidence="2" key="1">
    <citation type="submission" date="2016-08" db="EMBL/GenBank/DDBJ databases">
        <authorList>
            <person name="Varghese N."/>
            <person name="Submissions Spin"/>
        </authorList>
    </citation>
    <scope>NUCLEOTIDE SEQUENCE [LARGE SCALE GENOMIC DNA]</scope>
    <source>
        <strain evidence="2">HAMBI 2975</strain>
    </source>
</reference>
<organism evidence="1 2">
    <name type="scientific">Rhizobium multihospitium</name>
    <dbReference type="NCBI Taxonomy" id="410764"/>
    <lineage>
        <taxon>Bacteria</taxon>
        <taxon>Pseudomonadati</taxon>
        <taxon>Pseudomonadota</taxon>
        <taxon>Alphaproteobacteria</taxon>
        <taxon>Hyphomicrobiales</taxon>
        <taxon>Rhizobiaceae</taxon>
        <taxon>Rhizobium/Agrobacterium group</taxon>
        <taxon>Rhizobium</taxon>
    </lineage>
</organism>
<dbReference type="AlphaFoldDB" id="A0A1C3U0J9"/>
<dbReference type="EMBL" id="FMAG01000001">
    <property type="protein sequence ID" value="SCB08912.1"/>
    <property type="molecule type" value="Genomic_DNA"/>
</dbReference>